<proteinExistence type="predicted"/>
<keyword evidence="3" id="KW-1185">Reference proteome</keyword>
<evidence type="ECO:0000313" key="3">
    <source>
        <dbReference type="Proteomes" id="UP001212997"/>
    </source>
</evidence>
<comment type="caution">
    <text evidence="2">The sequence shown here is derived from an EMBL/GenBank/DDBJ whole genome shotgun (WGS) entry which is preliminary data.</text>
</comment>
<feature type="region of interest" description="Disordered" evidence="1">
    <location>
        <begin position="1"/>
        <end position="38"/>
    </location>
</feature>
<name>A0AAD5VCU3_9APHY</name>
<accession>A0AAD5VCU3</accession>
<dbReference type="AlphaFoldDB" id="A0AAD5VCU3"/>
<gene>
    <name evidence="2" type="ORF">NLI96_g3082</name>
</gene>
<dbReference type="EMBL" id="JANAWD010000074">
    <property type="protein sequence ID" value="KAJ3488091.1"/>
    <property type="molecule type" value="Genomic_DNA"/>
</dbReference>
<sequence>MMKFLLSDSPTIPPRPSLDGKAKSPIPGSASIQSHSSNIVSRTRLRNPSVVIDLQEDTSGTESDLEANDAIPAWTNLSGQHWITSAWSQESHTIGLRPGKASWFQVVSGRLLVVQRRFVYQYSLDFTGKLDFGYTVPESHLQTLPYDNLLSKITSIHAEVTKLSPFLTNAMETSPDLVTACLWTKDFELELVHPWISRWTGPISLVITTDTTPRSPPYLSLMRNISAIQASSTLSQSLSIHLLEVKPFAPPNPNAYLNIARMFARTPRVALFPGNISYVPPKPFYRTFFATTPHLQNATKPTIFTSRLHATYPFSGLSPIVLNRDDPVWCTERFFATTSREADWGECLWQIWLEHFGDLDVKQTSEWVQPFIPASDRTPSSPAAKVHRRLAAKFRSESCMLATRQLAALKSREKGGADAKKARWLKRHCREWMTLA</sequence>
<evidence type="ECO:0000256" key="1">
    <source>
        <dbReference type="SAM" id="MobiDB-lite"/>
    </source>
</evidence>
<protein>
    <submittedName>
        <fullName evidence="2">Uncharacterized protein</fullName>
    </submittedName>
</protein>
<organism evidence="2 3">
    <name type="scientific">Meripilus lineatus</name>
    <dbReference type="NCBI Taxonomy" id="2056292"/>
    <lineage>
        <taxon>Eukaryota</taxon>
        <taxon>Fungi</taxon>
        <taxon>Dikarya</taxon>
        <taxon>Basidiomycota</taxon>
        <taxon>Agaricomycotina</taxon>
        <taxon>Agaricomycetes</taxon>
        <taxon>Polyporales</taxon>
        <taxon>Meripilaceae</taxon>
        <taxon>Meripilus</taxon>
    </lineage>
</organism>
<reference evidence="2" key="1">
    <citation type="submission" date="2022-07" db="EMBL/GenBank/DDBJ databases">
        <title>Genome Sequence of Physisporinus lineatus.</title>
        <authorList>
            <person name="Buettner E."/>
        </authorList>
    </citation>
    <scope>NUCLEOTIDE SEQUENCE</scope>
    <source>
        <strain evidence="2">VT162</strain>
    </source>
</reference>
<dbReference type="Proteomes" id="UP001212997">
    <property type="component" value="Unassembled WGS sequence"/>
</dbReference>
<evidence type="ECO:0000313" key="2">
    <source>
        <dbReference type="EMBL" id="KAJ3488091.1"/>
    </source>
</evidence>